<dbReference type="EMBL" id="LAZR01007011">
    <property type="protein sequence ID" value="KKM88069.1"/>
    <property type="molecule type" value="Genomic_DNA"/>
</dbReference>
<name>A0A0F9L083_9ZZZZ</name>
<protein>
    <submittedName>
        <fullName evidence="1">Uncharacterized protein</fullName>
    </submittedName>
</protein>
<reference evidence="1" key="1">
    <citation type="journal article" date="2015" name="Nature">
        <title>Complex archaea that bridge the gap between prokaryotes and eukaryotes.</title>
        <authorList>
            <person name="Spang A."/>
            <person name="Saw J.H."/>
            <person name="Jorgensen S.L."/>
            <person name="Zaremba-Niedzwiedzka K."/>
            <person name="Martijn J."/>
            <person name="Lind A.E."/>
            <person name="van Eijk R."/>
            <person name="Schleper C."/>
            <person name="Guy L."/>
            <person name="Ettema T.J."/>
        </authorList>
    </citation>
    <scope>NUCLEOTIDE SEQUENCE</scope>
</reference>
<organism evidence="1">
    <name type="scientific">marine sediment metagenome</name>
    <dbReference type="NCBI Taxonomy" id="412755"/>
    <lineage>
        <taxon>unclassified sequences</taxon>
        <taxon>metagenomes</taxon>
        <taxon>ecological metagenomes</taxon>
    </lineage>
</organism>
<dbReference type="AlphaFoldDB" id="A0A0F9L083"/>
<gene>
    <name evidence="1" type="ORF">LCGC14_1262410</name>
</gene>
<evidence type="ECO:0000313" key="1">
    <source>
        <dbReference type="EMBL" id="KKM88069.1"/>
    </source>
</evidence>
<proteinExistence type="predicted"/>
<accession>A0A0F9L083</accession>
<comment type="caution">
    <text evidence="1">The sequence shown here is derived from an EMBL/GenBank/DDBJ whole genome shotgun (WGS) entry which is preliminary data.</text>
</comment>
<sequence>MEPKKEVSDIVKKLKLDPSRIDDWVSGKVDTYDEHVLDENGNWITVKRKLTKGKREFAKKIQKQFQDLLDM</sequence>